<name>A0A5B7F0V2_PORTR</name>
<accession>A0A5B7F0V2</accession>
<dbReference type="EMBL" id="VSRR010004225">
    <property type="protein sequence ID" value="MPC38976.1"/>
    <property type="molecule type" value="Genomic_DNA"/>
</dbReference>
<organism evidence="2 3">
    <name type="scientific">Portunus trituberculatus</name>
    <name type="common">Swimming crab</name>
    <name type="synonym">Neptunus trituberculatus</name>
    <dbReference type="NCBI Taxonomy" id="210409"/>
    <lineage>
        <taxon>Eukaryota</taxon>
        <taxon>Metazoa</taxon>
        <taxon>Ecdysozoa</taxon>
        <taxon>Arthropoda</taxon>
        <taxon>Crustacea</taxon>
        <taxon>Multicrustacea</taxon>
        <taxon>Malacostraca</taxon>
        <taxon>Eumalacostraca</taxon>
        <taxon>Eucarida</taxon>
        <taxon>Decapoda</taxon>
        <taxon>Pleocyemata</taxon>
        <taxon>Brachyura</taxon>
        <taxon>Eubrachyura</taxon>
        <taxon>Portunoidea</taxon>
        <taxon>Portunidae</taxon>
        <taxon>Portuninae</taxon>
        <taxon>Portunus</taxon>
    </lineage>
</organism>
<feature type="compositionally biased region" description="Polar residues" evidence="1">
    <location>
        <begin position="7"/>
        <end position="16"/>
    </location>
</feature>
<reference evidence="2 3" key="1">
    <citation type="submission" date="2019-05" db="EMBL/GenBank/DDBJ databases">
        <title>Another draft genome of Portunus trituberculatus and its Hox gene families provides insights of decapod evolution.</title>
        <authorList>
            <person name="Jeong J.-H."/>
            <person name="Song I."/>
            <person name="Kim S."/>
            <person name="Choi T."/>
            <person name="Kim D."/>
            <person name="Ryu S."/>
            <person name="Kim W."/>
        </authorList>
    </citation>
    <scope>NUCLEOTIDE SEQUENCE [LARGE SCALE GENOMIC DNA]</scope>
    <source>
        <tissue evidence="2">Muscle</tissue>
    </source>
</reference>
<keyword evidence="3" id="KW-1185">Reference proteome</keyword>
<feature type="region of interest" description="Disordered" evidence="1">
    <location>
        <begin position="131"/>
        <end position="154"/>
    </location>
</feature>
<dbReference type="Proteomes" id="UP000324222">
    <property type="component" value="Unassembled WGS sequence"/>
</dbReference>
<gene>
    <name evidence="2" type="ORF">E2C01_032494</name>
</gene>
<feature type="region of interest" description="Disordered" evidence="1">
    <location>
        <begin position="1"/>
        <end position="21"/>
    </location>
</feature>
<dbReference type="AlphaFoldDB" id="A0A5B7F0V2"/>
<feature type="compositionally biased region" description="Basic and acidic residues" evidence="1">
    <location>
        <begin position="142"/>
        <end position="154"/>
    </location>
</feature>
<comment type="caution">
    <text evidence="2">The sequence shown here is derived from an EMBL/GenBank/DDBJ whole genome shotgun (WGS) entry which is preliminary data.</text>
</comment>
<protein>
    <submittedName>
        <fullName evidence="2">Uncharacterized protein</fullName>
    </submittedName>
</protein>
<sequence>MWPRLSTRPQPKSQDTGAPGRPLEDLNLVFITPRRVLMTDIGAAPINLAVKILWNNLSRIDVMVIGRKSPRSFASGVFGMRVVLPIAQLCGDIFEEEQGVHGPTQLVYAEGAHILPSPAVWSGGCRWPSTSRVGRTASGERGSSKEALPKRPVQ</sequence>
<proteinExistence type="predicted"/>
<evidence type="ECO:0000313" key="2">
    <source>
        <dbReference type="EMBL" id="MPC38976.1"/>
    </source>
</evidence>
<evidence type="ECO:0000313" key="3">
    <source>
        <dbReference type="Proteomes" id="UP000324222"/>
    </source>
</evidence>
<evidence type="ECO:0000256" key="1">
    <source>
        <dbReference type="SAM" id="MobiDB-lite"/>
    </source>
</evidence>